<evidence type="ECO:0000313" key="3">
    <source>
        <dbReference type="Proteomes" id="UP001589789"/>
    </source>
</evidence>
<dbReference type="RefSeq" id="WP_377052027.1">
    <property type="nucleotide sequence ID" value="NZ_JBHLVZ010000043.1"/>
</dbReference>
<protein>
    <recommendedName>
        <fullName evidence="4">KaiC-like domain-containing protein</fullName>
    </recommendedName>
</protein>
<name>A0ABV6ITR6_9PROT</name>
<evidence type="ECO:0000313" key="2">
    <source>
        <dbReference type="EMBL" id="MFC0387006.1"/>
    </source>
</evidence>
<dbReference type="Proteomes" id="UP001589789">
    <property type="component" value="Unassembled WGS sequence"/>
</dbReference>
<accession>A0ABV6ITR6</accession>
<evidence type="ECO:0008006" key="4">
    <source>
        <dbReference type="Google" id="ProtNLM"/>
    </source>
</evidence>
<dbReference type="EMBL" id="JBHLVZ010000043">
    <property type="protein sequence ID" value="MFC0387006.1"/>
    <property type="molecule type" value="Genomic_DNA"/>
</dbReference>
<feature type="region of interest" description="Disordered" evidence="1">
    <location>
        <begin position="1"/>
        <end position="20"/>
    </location>
</feature>
<proteinExistence type="predicted"/>
<comment type="caution">
    <text evidence="2">The sequence shown here is derived from an EMBL/GenBank/DDBJ whole genome shotgun (WGS) entry which is preliminary data.</text>
</comment>
<evidence type="ECO:0000256" key="1">
    <source>
        <dbReference type="SAM" id="MobiDB-lite"/>
    </source>
</evidence>
<organism evidence="2 3">
    <name type="scientific">Muricoccus vinaceus</name>
    <dbReference type="NCBI Taxonomy" id="424704"/>
    <lineage>
        <taxon>Bacteria</taxon>
        <taxon>Pseudomonadati</taxon>
        <taxon>Pseudomonadota</taxon>
        <taxon>Alphaproteobacteria</taxon>
        <taxon>Acetobacterales</taxon>
        <taxon>Roseomonadaceae</taxon>
        <taxon>Muricoccus</taxon>
    </lineage>
</organism>
<keyword evidence="3" id="KW-1185">Reference proteome</keyword>
<sequence length="62" mass="6503">MLPTHLVRPPAPKHHHPVGVAFGGPDRRALLITGSLPGDIGIAGLPMAGKTLLAHRQERNGT</sequence>
<reference evidence="2 3" key="1">
    <citation type="submission" date="2024-09" db="EMBL/GenBank/DDBJ databases">
        <authorList>
            <person name="Sun Q."/>
            <person name="Mori K."/>
        </authorList>
    </citation>
    <scope>NUCLEOTIDE SEQUENCE [LARGE SCALE GENOMIC DNA]</scope>
    <source>
        <strain evidence="2 3">CCM 7468</strain>
    </source>
</reference>
<gene>
    <name evidence="2" type="ORF">ACFFIC_15820</name>
</gene>